<dbReference type="GO" id="GO:0003824">
    <property type="term" value="F:catalytic activity"/>
    <property type="evidence" value="ECO:0007669"/>
    <property type="project" value="InterPro"/>
</dbReference>
<feature type="domain" description="Amidase" evidence="3">
    <location>
        <begin position="414"/>
        <end position="529"/>
    </location>
</feature>
<dbReference type="SUPFAM" id="SSF75304">
    <property type="entry name" value="Amidase signature (AS) enzymes"/>
    <property type="match status" value="1"/>
</dbReference>
<evidence type="ECO:0000259" key="3">
    <source>
        <dbReference type="Pfam" id="PF01425"/>
    </source>
</evidence>
<sequence length="538" mass="55928">MARKHEASTLAVDAAKDTTHADFRRADALSWREALITGDVTAVELSTMALTSAAAHMSLGAFIHLDPDASLARAEEIDAVRSLSLGSPSPRTASATEGHDGREPAALAFARRNPLAGLPIAFKDLLDVAGMPTTRGSEAVPHRVAHHDDPGVRRVHHAGGVSVGKTQVPEFGLPCYSENTISAPARNPLDPARTSGGSTGGGATAVAAGILPFAPGNDGGGSVRIPAAACGLVGLKPGRGRLPTDQQDSSVRNLGVSGPIARTAHDAALLFDVMAGHAFSVELGADGLSEGPAMRTVRTALQRAAGDGPPLSIAVDTRSPFSPDVDITLEEPAVEALEKGITAARDAGHRVSGAEGRPAKGGGTGRDTAQGPAGAAHVPGSDIWPPDYHRSFRTLWTSALADAPLSPDQESRVAPLTRHFIELSRARSAEETSAAIAHLQAYADVPERCLGGADVLMTPMLAFAPPEIGWFSSMEPEENYRQQCRFTPYSSVVNVLGLPAVNVPMHSDDRGLSWSVQLIGGRGTEESLLALAATLMRD</sequence>
<proteinExistence type="inferred from homology"/>
<evidence type="ECO:0000313" key="4">
    <source>
        <dbReference type="EMBL" id="HIX00818.1"/>
    </source>
</evidence>
<dbReference type="EMBL" id="DXGD01000440">
    <property type="protein sequence ID" value="HIX00818.1"/>
    <property type="molecule type" value="Genomic_DNA"/>
</dbReference>
<dbReference type="InterPro" id="IPR000120">
    <property type="entry name" value="Amidase"/>
</dbReference>
<organism evidence="4 5">
    <name type="scientific">Candidatus Nesterenkonia stercoripullorum</name>
    <dbReference type="NCBI Taxonomy" id="2838701"/>
    <lineage>
        <taxon>Bacteria</taxon>
        <taxon>Bacillati</taxon>
        <taxon>Actinomycetota</taxon>
        <taxon>Actinomycetes</taxon>
        <taxon>Micrococcales</taxon>
        <taxon>Micrococcaceae</taxon>
        <taxon>Nesterenkonia</taxon>
    </lineage>
</organism>
<evidence type="ECO:0000313" key="5">
    <source>
        <dbReference type="Proteomes" id="UP000824151"/>
    </source>
</evidence>
<dbReference type="Proteomes" id="UP000824151">
    <property type="component" value="Unassembled WGS sequence"/>
</dbReference>
<dbReference type="InterPro" id="IPR023631">
    <property type="entry name" value="Amidase_dom"/>
</dbReference>
<dbReference type="InterPro" id="IPR036928">
    <property type="entry name" value="AS_sf"/>
</dbReference>
<comment type="caution">
    <text evidence="4">The sequence shown here is derived from an EMBL/GenBank/DDBJ whole genome shotgun (WGS) entry which is preliminary data.</text>
</comment>
<protein>
    <submittedName>
        <fullName evidence="4">Amidase</fullName>
    </submittedName>
</protein>
<dbReference type="AlphaFoldDB" id="A0A9D2A8G8"/>
<feature type="region of interest" description="Disordered" evidence="2">
    <location>
        <begin position="346"/>
        <end position="382"/>
    </location>
</feature>
<accession>A0A9D2A8G8</accession>
<comment type="similarity">
    <text evidence="1">Belongs to the amidase family.</text>
</comment>
<name>A0A9D2A8G8_9MICC</name>
<dbReference type="Gene3D" id="3.90.1300.10">
    <property type="entry name" value="Amidase signature (AS) domain"/>
    <property type="match status" value="1"/>
</dbReference>
<evidence type="ECO:0000256" key="1">
    <source>
        <dbReference type="ARBA" id="ARBA00009199"/>
    </source>
</evidence>
<reference evidence="4" key="1">
    <citation type="journal article" date="2021" name="PeerJ">
        <title>Extensive microbial diversity within the chicken gut microbiome revealed by metagenomics and culture.</title>
        <authorList>
            <person name="Gilroy R."/>
            <person name="Ravi A."/>
            <person name="Getino M."/>
            <person name="Pursley I."/>
            <person name="Horton D.L."/>
            <person name="Alikhan N.F."/>
            <person name="Baker D."/>
            <person name="Gharbi K."/>
            <person name="Hall N."/>
            <person name="Watson M."/>
            <person name="Adriaenssens E.M."/>
            <person name="Foster-Nyarko E."/>
            <person name="Jarju S."/>
            <person name="Secka A."/>
            <person name="Antonio M."/>
            <person name="Oren A."/>
            <person name="Chaudhuri R.R."/>
            <person name="La Ragione R."/>
            <person name="Hildebrand F."/>
            <person name="Pallen M.J."/>
        </authorList>
    </citation>
    <scope>NUCLEOTIDE SEQUENCE</scope>
    <source>
        <strain evidence="4">ChiHejej3B27-3195</strain>
    </source>
</reference>
<dbReference type="PANTHER" id="PTHR11895">
    <property type="entry name" value="TRANSAMIDASE"/>
    <property type="match status" value="1"/>
</dbReference>
<feature type="domain" description="Amidase" evidence="3">
    <location>
        <begin position="111"/>
        <end position="278"/>
    </location>
</feature>
<dbReference type="PANTHER" id="PTHR11895:SF7">
    <property type="entry name" value="GLUTAMYL-TRNA(GLN) AMIDOTRANSFERASE SUBUNIT A, MITOCHONDRIAL"/>
    <property type="match status" value="1"/>
</dbReference>
<gene>
    <name evidence="4" type="ORF">H9871_11840</name>
</gene>
<reference evidence="4" key="2">
    <citation type="submission" date="2021-04" db="EMBL/GenBank/DDBJ databases">
        <authorList>
            <person name="Gilroy R."/>
        </authorList>
    </citation>
    <scope>NUCLEOTIDE SEQUENCE</scope>
    <source>
        <strain evidence="4">ChiHejej3B27-3195</strain>
    </source>
</reference>
<evidence type="ECO:0000256" key="2">
    <source>
        <dbReference type="SAM" id="MobiDB-lite"/>
    </source>
</evidence>
<dbReference type="Pfam" id="PF01425">
    <property type="entry name" value="Amidase"/>
    <property type="match status" value="2"/>
</dbReference>